<evidence type="ECO:0000259" key="10">
    <source>
        <dbReference type="Pfam" id="PF07670"/>
    </source>
</evidence>
<feature type="domain" description="Concentrative nucleoside transporter C-terminal" evidence="9">
    <location>
        <begin position="367"/>
        <end position="575"/>
    </location>
</feature>
<feature type="transmembrane region" description="Helical" evidence="7">
    <location>
        <begin position="151"/>
        <end position="170"/>
    </location>
</feature>
<evidence type="ECO:0000256" key="7">
    <source>
        <dbReference type="RuleBase" id="RU362018"/>
    </source>
</evidence>
<dbReference type="InterPro" id="IPR011657">
    <property type="entry name" value="CNT_C_dom"/>
</dbReference>
<evidence type="ECO:0000256" key="6">
    <source>
        <dbReference type="ARBA" id="ARBA00023136"/>
    </source>
</evidence>
<dbReference type="EMBL" id="JADYXP020000006">
    <property type="protein sequence ID" value="KAL0123077.1"/>
    <property type="molecule type" value="Genomic_DNA"/>
</dbReference>
<dbReference type="InterPro" id="IPR018270">
    <property type="entry name" value="C_nuclsd_transpt_met_bac"/>
</dbReference>
<feature type="transmembrane region" description="Helical" evidence="7">
    <location>
        <begin position="176"/>
        <end position="195"/>
    </location>
</feature>
<feature type="transmembrane region" description="Helical" evidence="7">
    <location>
        <begin position="296"/>
        <end position="319"/>
    </location>
</feature>
<proteinExistence type="inferred from homology"/>
<evidence type="ECO:0000256" key="5">
    <source>
        <dbReference type="ARBA" id="ARBA00022989"/>
    </source>
</evidence>
<feature type="domain" description="Nucleoside transporter/FeoB GTPase Gate" evidence="10">
    <location>
        <begin position="265"/>
        <end position="363"/>
    </location>
</feature>
<feature type="transmembrane region" description="Helical" evidence="7">
    <location>
        <begin position="207"/>
        <end position="224"/>
    </location>
</feature>
<dbReference type="GO" id="GO:0005415">
    <property type="term" value="F:nucleoside:sodium symporter activity"/>
    <property type="evidence" value="ECO:0007669"/>
    <property type="project" value="TreeGrafter"/>
</dbReference>
<dbReference type="InterPro" id="IPR002668">
    <property type="entry name" value="CNT_N_dom"/>
</dbReference>
<dbReference type="Pfam" id="PF07670">
    <property type="entry name" value="Gate"/>
    <property type="match status" value="1"/>
</dbReference>
<feature type="transmembrane region" description="Helical" evidence="7">
    <location>
        <begin position="262"/>
        <end position="284"/>
    </location>
</feature>
<keyword evidence="12" id="KW-1185">Reference proteome</keyword>
<evidence type="ECO:0000259" key="9">
    <source>
        <dbReference type="Pfam" id="PF07662"/>
    </source>
</evidence>
<evidence type="ECO:0000256" key="3">
    <source>
        <dbReference type="ARBA" id="ARBA00022475"/>
    </source>
</evidence>
<keyword evidence="6 7" id="KW-0472">Membrane</keyword>
<feature type="transmembrane region" description="Helical" evidence="7">
    <location>
        <begin position="339"/>
        <end position="361"/>
    </location>
</feature>
<dbReference type="AlphaFoldDB" id="A0AAW2G6N5"/>
<gene>
    <name evidence="11" type="ORF">PUN28_007603</name>
</gene>
<keyword evidence="7" id="KW-0813">Transport</keyword>
<sequence length="606" mass="66767">MSGTVNLAYENNQLDELEDGRRKSGLFMQNSNSYREAKKPWATNSNAINVVNAYLSKHQRVFKIFGLVIINLLVVAYVIFAGIYWQNNQKDCDLQWCEGYGLLLILTGLTYCFLFYFLIVKRYLAKYILRCCRPATSSLERLRETKYGMRIGATSFYVIILIAIITFLIIDTEDVRYRLISILGIIVMLGLGWIFSKHPGQIRWRPVIWGLILQFILGLITLRWDTGRSIFQCVSGKVTTFLDYAKVGASFVYSDDLVSKGVFAFAVLSVIFFFSFVVQIMSYYGAMQWIIMKLGWCLQSIMGTTMCESLAAVANPFIGMSESPLMFKPYINQLTSSELHAVLSSGFSTVSGSVLAAYIAFGAKPAHLITASIMSAPTALAYSKLFYPETEKSLTKYENIKLEKTSDTSILDAATNGALAAMPIVLGIIANIVAFVSFIAFVNGMLSWFGGLVGYEQLSLEIILAKIFMPLSWIMGVPWKDCETVGTLIGLKTVVNELVAYQKLGEFKEIGKICGRSEAIATFAICGFANPGSIGIQIGVFSSLAPEKKEQITGVILRAFVTGSAVCILTASIAGMLIDDAFLPCSNVTTDSPNNTATTLASLNII</sequence>
<comment type="caution">
    <text evidence="11">The sequence shown here is derived from an EMBL/GenBank/DDBJ whole genome shotgun (WGS) entry which is preliminary data.</text>
</comment>
<reference evidence="11 12" key="1">
    <citation type="submission" date="2023-03" db="EMBL/GenBank/DDBJ databases">
        <title>High recombination rates correlate with genetic variation in Cardiocondyla obscurior ants.</title>
        <authorList>
            <person name="Errbii M."/>
        </authorList>
    </citation>
    <scope>NUCLEOTIDE SEQUENCE [LARGE SCALE GENOMIC DNA]</scope>
    <source>
        <strain evidence="11">Alpha-2009</strain>
        <tissue evidence="11">Whole body</tissue>
    </source>
</reference>
<feature type="transmembrane region" description="Helical" evidence="7">
    <location>
        <begin position="64"/>
        <end position="85"/>
    </location>
</feature>
<comment type="subcellular location">
    <subcellularLocation>
        <location evidence="1">Cell membrane</location>
        <topology evidence="1">Multi-pass membrane protein</topology>
    </subcellularLocation>
</comment>
<name>A0AAW2G6N5_9HYME</name>
<feature type="transmembrane region" description="Helical" evidence="7">
    <location>
        <begin position="418"/>
        <end position="442"/>
    </location>
</feature>
<keyword evidence="3" id="KW-1003">Cell membrane</keyword>
<dbReference type="Pfam" id="PF01773">
    <property type="entry name" value="Nucleos_tra2_N"/>
    <property type="match status" value="1"/>
</dbReference>
<feature type="domain" description="Concentrative nucleoside transporter N-terminal" evidence="8">
    <location>
        <begin position="183"/>
        <end position="255"/>
    </location>
</feature>
<keyword evidence="4 7" id="KW-0812">Transmembrane</keyword>
<comment type="similarity">
    <text evidence="2 7">Belongs to the concentrative nucleoside transporter (CNT) (TC 2.A.41) family.</text>
</comment>
<dbReference type="NCBIfam" id="TIGR00804">
    <property type="entry name" value="nupC"/>
    <property type="match status" value="1"/>
</dbReference>
<dbReference type="PANTHER" id="PTHR10590:SF4">
    <property type="entry name" value="SOLUTE CARRIER FAMILY 28 MEMBER 3"/>
    <property type="match status" value="1"/>
</dbReference>
<dbReference type="InterPro" id="IPR011642">
    <property type="entry name" value="Gate_dom"/>
</dbReference>
<dbReference type="Pfam" id="PF07662">
    <property type="entry name" value="Nucleos_tra2_C"/>
    <property type="match status" value="1"/>
</dbReference>
<dbReference type="Proteomes" id="UP001430953">
    <property type="component" value="Unassembled WGS sequence"/>
</dbReference>
<evidence type="ECO:0000313" key="11">
    <source>
        <dbReference type="EMBL" id="KAL0123077.1"/>
    </source>
</evidence>
<protein>
    <recommendedName>
        <fullName evidence="7">Sodium/nucleoside cotransporter</fullName>
    </recommendedName>
</protein>
<feature type="transmembrane region" description="Helical" evidence="7">
    <location>
        <begin position="555"/>
        <end position="578"/>
    </location>
</feature>
<dbReference type="InterPro" id="IPR008276">
    <property type="entry name" value="C_nuclsd_transpt"/>
</dbReference>
<evidence type="ECO:0000259" key="8">
    <source>
        <dbReference type="Pfam" id="PF01773"/>
    </source>
</evidence>
<evidence type="ECO:0000256" key="4">
    <source>
        <dbReference type="ARBA" id="ARBA00022692"/>
    </source>
</evidence>
<evidence type="ECO:0000313" key="12">
    <source>
        <dbReference type="Proteomes" id="UP001430953"/>
    </source>
</evidence>
<dbReference type="GO" id="GO:0005886">
    <property type="term" value="C:plasma membrane"/>
    <property type="evidence" value="ECO:0007669"/>
    <property type="project" value="UniProtKB-SubCell"/>
</dbReference>
<dbReference type="PANTHER" id="PTHR10590">
    <property type="entry name" value="SODIUM/NUCLEOSIDE COTRANSPORTER"/>
    <property type="match status" value="1"/>
</dbReference>
<evidence type="ECO:0000256" key="1">
    <source>
        <dbReference type="ARBA" id="ARBA00004651"/>
    </source>
</evidence>
<organism evidence="11 12">
    <name type="scientific">Cardiocondyla obscurior</name>
    <dbReference type="NCBI Taxonomy" id="286306"/>
    <lineage>
        <taxon>Eukaryota</taxon>
        <taxon>Metazoa</taxon>
        <taxon>Ecdysozoa</taxon>
        <taxon>Arthropoda</taxon>
        <taxon>Hexapoda</taxon>
        <taxon>Insecta</taxon>
        <taxon>Pterygota</taxon>
        <taxon>Neoptera</taxon>
        <taxon>Endopterygota</taxon>
        <taxon>Hymenoptera</taxon>
        <taxon>Apocrita</taxon>
        <taxon>Aculeata</taxon>
        <taxon>Formicoidea</taxon>
        <taxon>Formicidae</taxon>
        <taxon>Myrmicinae</taxon>
        <taxon>Cardiocondyla</taxon>
    </lineage>
</organism>
<evidence type="ECO:0000256" key="2">
    <source>
        <dbReference type="ARBA" id="ARBA00009033"/>
    </source>
</evidence>
<keyword evidence="5 7" id="KW-1133">Transmembrane helix</keyword>
<feature type="transmembrane region" description="Helical" evidence="7">
    <location>
        <begin position="100"/>
        <end position="120"/>
    </location>
</feature>
<accession>A0AAW2G6N5</accession>